<evidence type="ECO:0000256" key="1">
    <source>
        <dbReference type="ARBA" id="ARBA00004123"/>
    </source>
</evidence>
<reference evidence="10" key="3">
    <citation type="submission" date="2020-05" db="UniProtKB">
        <authorList>
            <consortium name="EnsemblMetazoa"/>
        </authorList>
    </citation>
    <scope>IDENTIFICATION</scope>
    <source>
        <strain evidence="10">Jacobina</strain>
    </source>
</reference>
<dbReference type="InterPro" id="IPR027417">
    <property type="entry name" value="P-loop_NTPase"/>
</dbReference>
<name>A0A1B0CCY8_LUTLO</name>
<dbReference type="GO" id="GO:0005737">
    <property type="term" value="C:cytoplasm"/>
    <property type="evidence" value="ECO:0007669"/>
    <property type="project" value="UniProtKB-SubCell"/>
</dbReference>
<reference evidence="11" key="1">
    <citation type="submission" date="2012-05" db="EMBL/GenBank/DDBJ databases">
        <title>Whole Genome Assembly of Lutzomyia longipalpis.</title>
        <authorList>
            <person name="Richards S."/>
            <person name="Qu C."/>
            <person name="Dillon R."/>
            <person name="Worley K."/>
            <person name="Scherer S."/>
            <person name="Batterton M."/>
            <person name="Taylor A."/>
            <person name="Hawes A."/>
            <person name="Hernandez B."/>
            <person name="Kovar C."/>
            <person name="Mandapat C."/>
            <person name="Pham C."/>
            <person name="Qu C."/>
            <person name="Jing C."/>
            <person name="Bess C."/>
            <person name="Bandaranaike D."/>
            <person name="Ngo D."/>
            <person name="Ongeri F."/>
            <person name="Arias F."/>
            <person name="Lara F."/>
            <person name="Weissenberger G."/>
            <person name="Kamau G."/>
            <person name="Han H."/>
            <person name="Shen H."/>
            <person name="Dinh H."/>
            <person name="Khalil I."/>
            <person name="Jones J."/>
            <person name="Shafer J."/>
            <person name="Jayaseelan J."/>
            <person name="Quiroz J."/>
            <person name="Blankenburg K."/>
            <person name="Nguyen L."/>
            <person name="Jackson L."/>
            <person name="Francisco L."/>
            <person name="Tang L.-Y."/>
            <person name="Pu L.-L."/>
            <person name="Perales L."/>
            <person name="Lorensuhewa L."/>
            <person name="Munidasa M."/>
            <person name="Coyle M."/>
            <person name="Taylor M."/>
            <person name="Puazo M."/>
            <person name="Firestine M."/>
            <person name="Scheel M."/>
            <person name="Javaid M."/>
            <person name="Wang M."/>
            <person name="Li M."/>
            <person name="Tabassum N."/>
            <person name="Saada N."/>
            <person name="Osuji N."/>
            <person name="Aqrawi P."/>
            <person name="Fu Q."/>
            <person name="Thornton R."/>
            <person name="Raj R."/>
            <person name="Goodspeed R."/>
            <person name="Mata R."/>
            <person name="Najjar R."/>
            <person name="Gubbala S."/>
            <person name="Lee S."/>
            <person name="Denson S."/>
            <person name="Patil S."/>
            <person name="Macmil S."/>
            <person name="Qi S."/>
            <person name="Matskevitch T."/>
            <person name="Palculict T."/>
            <person name="Mathew T."/>
            <person name="Vee V."/>
            <person name="Velamala V."/>
            <person name="Korchina V."/>
            <person name="Cai W."/>
            <person name="Liu W."/>
            <person name="Dai W."/>
            <person name="Zou X."/>
            <person name="Zhu Y."/>
            <person name="Zhang Y."/>
            <person name="Wu Y.-Q."/>
            <person name="Xin Y."/>
            <person name="Nazarath L."/>
            <person name="Kovar C."/>
            <person name="Han Y."/>
            <person name="Muzny D."/>
            <person name="Gibbs R."/>
        </authorList>
    </citation>
    <scope>NUCLEOTIDE SEQUENCE [LARGE SCALE GENOMIC DNA]</scope>
    <source>
        <strain evidence="11">Jacobina</strain>
    </source>
</reference>
<evidence type="ECO:0000313" key="11">
    <source>
        <dbReference type="Proteomes" id="UP000092461"/>
    </source>
</evidence>
<dbReference type="EnsemblMetazoa" id="LLOJ002208-RA">
    <property type="protein sequence ID" value="LLOJ002208-PA"/>
    <property type="gene ID" value="LLOJ002208"/>
</dbReference>
<evidence type="ECO:0000313" key="9">
    <source>
        <dbReference type="EMBL" id="MBC1176662.1"/>
    </source>
</evidence>
<dbReference type="CDD" id="cd19494">
    <property type="entry name" value="Elp4"/>
    <property type="match status" value="1"/>
</dbReference>
<evidence type="ECO:0000313" key="10">
    <source>
        <dbReference type="EnsemblMetazoa" id="LLOJ002208-PA"/>
    </source>
</evidence>
<accession>A0A1B0CCY8</accession>
<keyword evidence="6" id="KW-0963">Cytoplasm</keyword>
<comment type="similarity">
    <text evidence="4">Belongs to the ELP4 family.</text>
</comment>
<proteinExistence type="inferred from homology"/>
<organism evidence="10 11">
    <name type="scientific">Lutzomyia longipalpis</name>
    <name type="common">Sand fly</name>
    <dbReference type="NCBI Taxonomy" id="7200"/>
    <lineage>
        <taxon>Eukaryota</taxon>
        <taxon>Metazoa</taxon>
        <taxon>Ecdysozoa</taxon>
        <taxon>Arthropoda</taxon>
        <taxon>Hexapoda</taxon>
        <taxon>Insecta</taxon>
        <taxon>Pterygota</taxon>
        <taxon>Neoptera</taxon>
        <taxon>Endopterygota</taxon>
        <taxon>Diptera</taxon>
        <taxon>Nematocera</taxon>
        <taxon>Psychodoidea</taxon>
        <taxon>Psychodidae</taxon>
        <taxon>Lutzomyia</taxon>
        <taxon>Lutzomyia</taxon>
    </lineage>
</organism>
<keyword evidence="7" id="KW-0819">tRNA processing</keyword>
<reference evidence="9" key="2">
    <citation type="journal article" date="2020" name="BMC">
        <title>Leishmania infection induces a limited differential gene expression in the sand fly midgut.</title>
        <authorList>
            <person name="Coutinho-Abreu I.V."/>
            <person name="Serafim T.D."/>
            <person name="Meneses C."/>
            <person name="Kamhawi S."/>
            <person name="Oliveira F."/>
            <person name="Valenzuela J.G."/>
        </authorList>
    </citation>
    <scope>NUCLEOTIDE SEQUENCE</scope>
    <source>
        <strain evidence="9">Jacobina</strain>
        <tissue evidence="9">Midgut</tissue>
    </source>
</reference>
<dbReference type="Proteomes" id="UP000092461">
    <property type="component" value="Unassembled WGS sequence"/>
</dbReference>
<evidence type="ECO:0000256" key="8">
    <source>
        <dbReference type="ARBA" id="ARBA00023242"/>
    </source>
</evidence>
<dbReference type="EMBL" id="AJWK01007239">
    <property type="status" value="NOT_ANNOTATED_CDS"/>
    <property type="molecule type" value="Genomic_DNA"/>
</dbReference>
<dbReference type="InterPro" id="IPR008728">
    <property type="entry name" value="Elongator_complex_protein_4"/>
</dbReference>
<dbReference type="VEuPathDB" id="VectorBase:LLONM1_002145"/>
<dbReference type="Pfam" id="PF05625">
    <property type="entry name" value="PAXNEB"/>
    <property type="match status" value="2"/>
</dbReference>
<dbReference type="GO" id="GO:0008023">
    <property type="term" value="C:transcription elongation factor complex"/>
    <property type="evidence" value="ECO:0007669"/>
    <property type="project" value="TreeGrafter"/>
</dbReference>
<evidence type="ECO:0000256" key="6">
    <source>
        <dbReference type="ARBA" id="ARBA00022490"/>
    </source>
</evidence>
<dbReference type="GO" id="GO:0033588">
    <property type="term" value="C:elongator holoenzyme complex"/>
    <property type="evidence" value="ECO:0007669"/>
    <property type="project" value="InterPro"/>
</dbReference>
<dbReference type="VEuPathDB" id="VectorBase:LLOJ002208"/>
<evidence type="ECO:0000256" key="5">
    <source>
        <dbReference type="ARBA" id="ARBA00020265"/>
    </source>
</evidence>
<dbReference type="EMBL" id="GITU01007959">
    <property type="protein sequence ID" value="MBC1176662.1"/>
    <property type="molecule type" value="Transcribed_RNA"/>
</dbReference>
<dbReference type="PANTHER" id="PTHR12896:SF1">
    <property type="entry name" value="ELONGATOR COMPLEX PROTEIN 4"/>
    <property type="match status" value="1"/>
</dbReference>
<dbReference type="GO" id="GO:0002098">
    <property type="term" value="P:tRNA wobble uridine modification"/>
    <property type="evidence" value="ECO:0007669"/>
    <property type="project" value="InterPro"/>
</dbReference>
<comment type="pathway">
    <text evidence="3">tRNA modification; 5-methoxycarbonylmethyl-2-thiouridine-tRNA biosynthesis.</text>
</comment>
<dbReference type="UniPathway" id="UPA00988"/>
<evidence type="ECO:0000256" key="3">
    <source>
        <dbReference type="ARBA" id="ARBA00005043"/>
    </source>
</evidence>
<comment type="subcellular location">
    <subcellularLocation>
        <location evidence="2">Cytoplasm</location>
    </subcellularLocation>
    <subcellularLocation>
        <location evidence="1">Nucleus</location>
    </subcellularLocation>
</comment>
<dbReference type="PANTHER" id="PTHR12896">
    <property type="entry name" value="PAX6 NEIGHBOR PROTEIN PAXNEB"/>
    <property type="match status" value="1"/>
</dbReference>
<evidence type="ECO:0000256" key="4">
    <source>
        <dbReference type="ARBA" id="ARBA00007573"/>
    </source>
</evidence>
<protein>
    <recommendedName>
        <fullName evidence="5">Elongator complex protein 4</fullName>
    </recommendedName>
</protein>
<dbReference type="Gene3D" id="3.40.50.300">
    <property type="entry name" value="P-loop containing nucleotide triphosphate hydrolases"/>
    <property type="match status" value="1"/>
</dbReference>
<dbReference type="AlphaFoldDB" id="A0A1B0CCY8"/>
<keyword evidence="11" id="KW-1185">Reference proteome</keyword>
<sequence>MSLQQRRKLVASIEGCRPSIHNGQLMVSTGNSSLDHIIGGGMPLGTILLIEEDKYNSYAKKRINPGDFVRKLPQVVEEVPEKVASVGGEDEMRIAWRYNDLPRVSLEQGAKRDYHFDLSKSMPAEVLNACDITCEECNGDFDMLERKIAQKLNENCFRLSAEGEKKLLRICINSLGSPLWWTSGFEGKILRFMTLLRSLLRDTTAVGMVTVPTHLFRYVNENLLPRMRNLVDYAVEIESFTGAEGETNAMYREYHGLIHIHRIAAVDTLAHYRPETFDLAFKLRRKKFVVEKLHLPPDIAELSDTLVPRPGISCGTSVVPGARALDF</sequence>
<evidence type="ECO:0000256" key="7">
    <source>
        <dbReference type="ARBA" id="ARBA00022694"/>
    </source>
</evidence>
<keyword evidence="8" id="KW-0539">Nucleus</keyword>
<evidence type="ECO:0000256" key="2">
    <source>
        <dbReference type="ARBA" id="ARBA00004496"/>
    </source>
</evidence>